<reference evidence="2 3" key="1">
    <citation type="submission" date="2020-08" db="EMBL/GenBank/DDBJ databases">
        <title>Genomic Encyclopedia of Type Strains, Phase IV (KMG-IV): sequencing the most valuable type-strain genomes for metagenomic binning, comparative biology and taxonomic classification.</title>
        <authorList>
            <person name="Goeker M."/>
        </authorList>
    </citation>
    <scope>NUCLEOTIDE SEQUENCE [LARGE SCALE GENOMIC DNA]</scope>
    <source>
        <strain evidence="2 3">DSM 18233</strain>
    </source>
</reference>
<name>A0A840REB6_9NEIS</name>
<sequence>MPACLQVVASQPTSITTDTPDVCTGYVLMTGTEYQSLQPAMDLWTVPDSSVLQQAFMTGLSLVLICYLVSWAFGSVIKMFP</sequence>
<keyword evidence="1" id="KW-0472">Membrane</keyword>
<keyword evidence="1" id="KW-0812">Transmembrane</keyword>
<gene>
    <name evidence="2" type="ORF">HNQ50_001442</name>
</gene>
<organism evidence="2 3">
    <name type="scientific">Silvimonas terrae</name>
    <dbReference type="NCBI Taxonomy" id="300266"/>
    <lineage>
        <taxon>Bacteria</taxon>
        <taxon>Pseudomonadati</taxon>
        <taxon>Pseudomonadota</taxon>
        <taxon>Betaproteobacteria</taxon>
        <taxon>Neisseriales</taxon>
        <taxon>Chitinibacteraceae</taxon>
        <taxon>Silvimonas</taxon>
    </lineage>
</organism>
<dbReference type="EMBL" id="JACHHN010000002">
    <property type="protein sequence ID" value="MBB5190720.1"/>
    <property type="molecule type" value="Genomic_DNA"/>
</dbReference>
<evidence type="ECO:0000313" key="2">
    <source>
        <dbReference type="EMBL" id="MBB5190720.1"/>
    </source>
</evidence>
<dbReference type="AlphaFoldDB" id="A0A840REB6"/>
<comment type="caution">
    <text evidence="2">The sequence shown here is derived from an EMBL/GenBank/DDBJ whole genome shotgun (WGS) entry which is preliminary data.</text>
</comment>
<feature type="transmembrane region" description="Helical" evidence="1">
    <location>
        <begin position="51"/>
        <end position="73"/>
    </location>
</feature>
<evidence type="ECO:0000256" key="1">
    <source>
        <dbReference type="SAM" id="Phobius"/>
    </source>
</evidence>
<keyword evidence="1" id="KW-1133">Transmembrane helix</keyword>
<dbReference type="Proteomes" id="UP000543030">
    <property type="component" value="Unassembled WGS sequence"/>
</dbReference>
<proteinExistence type="predicted"/>
<keyword evidence="3" id="KW-1185">Reference proteome</keyword>
<evidence type="ECO:0000313" key="3">
    <source>
        <dbReference type="Proteomes" id="UP000543030"/>
    </source>
</evidence>
<accession>A0A840REB6</accession>
<protein>
    <submittedName>
        <fullName evidence="2">Uncharacterized protein</fullName>
    </submittedName>
</protein>